<evidence type="ECO:0000313" key="1">
    <source>
        <dbReference type="EMBL" id="MTB96986.1"/>
    </source>
</evidence>
<accession>A0A6I3JFD3</accession>
<name>A0A6I3JFD3_9ACTN</name>
<keyword evidence="2" id="KW-1185">Reference proteome</keyword>
<proteinExistence type="predicted"/>
<reference evidence="1 2" key="1">
    <citation type="submission" date="2019-10" db="EMBL/GenBank/DDBJ databases">
        <title>Nocardioides novel species isolated from the excrement of Marmot.</title>
        <authorList>
            <person name="Zhang G."/>
        </authorList>
    </citation>
    <scope>NUCLEOTIDE SEQUENCE [LARGE SCALE GENOMIC DNA]</scope>
    <source>
        <strain evidence="2">zg-579</strain>
    </source>
</reference>
<dbReference type="Pfam" id="PF07394">
    <property type="entry name" value="DUF1501"/>
    <property type="match status" value="1"/>
</dbReference>
<dbReference type="RefSeq" id="WP_154616735.1">
    <property type="nucleotide sequence ID" value="NZ_CP053660.1"/>
</dbReference>
<gene>
    <name evidence="1" type="ORF">GGQ22_18085</name>
</gene>
<dbReference type="PANTHER" id="PTHR43737">
    <property type="entry name" value="BLL7424 PROTEIN"/>
    <property type="match status" value="1"/>
</dbReference>
<organism evidence="1 2">
    <name type="scientific">Nocardioides marmotae</name>
    <dbReference type="NCBI Taxonomy" id="2663857"/>
    <lineage>
        <taxon>Bacteria</taxon>
        <taxon>Bacillati</taxon>
        <taxon>Actinomycetota</taxon>
        <taxon>Actinomycetes</taxon>
        <taxon>Propionibacteriales</taxon>
        <taxon>Nocardioidaceae</taxon>
        <taxon>Nocardioides</taxon>
    </lineage>
</organism>
<sequence length="425" mass="43690">MTTPTSTPTPCCEEYAAGRLGRRTLLRSAGLGAALLGATTTTFGSTVLSSAPAAAAEPGAAPWALVVVSLRGAADGLSLVVPHGDPAYYQARPRIAVPAERLLQADAMFGLHPALEPLVPLWAAGRMAAVQAAGLPAPNRSHFSAMEEVEEAAPGSRTRSGWLNRLLGTDADTSPLQGLSIGTRPTALVGAEPTMAMSANVGSIRVAGAATLAPTDRRIASLERMWGGRTTGLGPGMRSALDAVGRFAPVRETADPATSYPATDLGRALATVARTVRGDVGSSVFTVDHGDWDMHTDIGSSTGGWLFNNARSLAQAVAAFFADLGPLGDRVTLVTVSEFGRRTVENAEKGLDHGWGNAMLLAGAGVKGGYHGRWPGLTVSGDADLVVTTDYRSVLAEVVTRRTGASTAAVFPGFAPERVGVMAGA</sequence>
<dbReference type="PANTHER" id="PTHR43737:SF1">
    <property type="entry name" value="DUF1501 DOMAIN-CONTAINING PROTEIN"/>
    <property type="match status" value="1"/>
</dbReference>
<protein>
    <submittedName>
        <fullName evidence="1">DUF1501 domain-containing protein</fullName>
    </submittedName>
</protein>
<dbReference type="Proteomes" id="UP000433406">
    <property type="component" value="Unassembled WGS sequence"/>
</dbReference>
<evidence type="ECO:0000313" key="2">
    <source>
        <dbReference type="Proteomes" id="UP000433406"/>
    </source>
</evidence>
<dbReference type="AlphaFoldDB" id="A0A6I3JFD3"/>
<comment type="caution">
    <text evidence="1">The sequence shown here is derived from an EMBL/GenBank/DDBJ whole genome shotgun (WGS) entry which is preliminary data.</text>
</comment>
<dbReference type="EMBL" id="WLCI01000019">
    <property type="protein sequence ID" value="MTB96986.1"/>
    <property type="molecule type" value="Genomic_DNA"/>
</dbReference>
<dbReference type="InterPro" id="IPR010869">
    <property type="entry name" value="DUF1501"/>
</dbReference>
<dbReference type="InterPro" id="IPR006311">
    <property type="entry name" value="TAT_signal"/>
</dbReference>
<dbReference type="PROSITE" id="PS51318">
    <property type="entry name" value="TAT"/>
    <property type="match status" value="1"/>
</dbReference>